<organism evidence="1">
    <name type="scientific">uncultured bacterium</name>
    <name type="common">gcode 4</name>
    <dbReference type="NCBI Taxonomy" id="1234023"/>
    <lineage>
        <taxon>Bacteria</taxon>
        <taxon>environmental samples</taxon>
    </lineage>
</organism>
<evidence type="ECO:0000313" key="1">
    <source>
        <dbReference type="EMBL" id="EKD24546.1"/>
    </source>
</evidence>
<sequence length="523" mass="61908">MSYLDQCFFTMNDSLQPIDHTLPDNIDKAISNFRKKIISSKRKELFKALSQLGRTKPSLLLDLHKTCEAQVKDTLGLWERKILWMKFNKKLTSYNHDEIIQACKQKLAALEIWSSPNDMLMNMFIIANDLSMYLSSTWRYISRQDLDDIQKIVTSKNPGTDIKSLADGLTENIERNRYSTKDRWKIRFSLGTDIPKIFNTAKYNDEHILTLEEISKVLIQQWHEKLLPWIDQLSQDKTDLNDLKSAREKIIKNESQKFAWYYSVWWKIHFEESIPEEKIEEFRRKFWFQSTSFKLIHANTSLLLPPSCSPNILLFYILALKNSWLLEGEPDFQLSIPGRLPNRAAGILWSAILLSWDTHTEYVPEAFSTTHNHCTWAKIMVYDGWVLNNNFTSNSSDLRWRTDMLGIVDLNTTYSYHFLWSIISQTFYGWKYAKIGKAFMNEYLQLLKKHNLEWILSEERIYDDTSKNTPASSEQHYELIKTITDLQKDNRESFLKTDDKDWLIVFELKNLLNTYQKKLNYKK</sequence>
<dbReference type="AlphaFoldDB" id="K1XGZ1"/>
<comment type="caution">
    <text evidence="1">The sequence shown here is derived from an EMBL/GenBank/DDBJ whole genome shotgun (WGS) entry which is preliminary data.</text>
</comment>
<gene>
    <name evidence="1" type="ORF">ACD_80C00211G0007</name>
</gene>
<protein>
    <submittedName>
        <fullName evidence="1">Uncharacterized protein</fullName>
    </submittedName>
</protein>
<dbReference type="EMBL" id="AMFJ01036218">
    <property type="protein sequence ID" value="EKD24546.1"/>
    <property type="molecule type" value="Genomic_DNA"/>
</dbReference>
<name>K1XGZ1_9BACT</name>
<reference evidence="1" key="1">
    <citation type="journal article" date="2012" name="Science">
        <title>Fermentation, hydrogen, and sulfur metabolism in multiple uncultivated bacterial phyla.</title>
        <authorList>
            <person name="Wrighton K.C."/>
            <person name="Thomas B.C."/>
            <person name="Sharon I."/>
            <person name="Miller C.S."/>
            <person name="Castelle C.J."/>
            <person name="VerBerkmoes N.C."/>
            <person name="Wilkins M.J."/>
            <person name="Hettich R.L."/>
            <person name="Lipton M.S."/>
            <person name="Williams K.H."/>
            <person name="Long P.E."/>
            <person name="Banfield J.F."/>
        </authorList>
    </citation>
    <scope>NUCLEOTIDE SEQUENCE [LARGE SCALE GENOMIC DNA]</scope>
</reference>
<proteinExistence type="predicted"/>
<accession>K1XGZ1</accession>